<accession>A0AA38HAA5</accession>
<evidence type="ECO:0000259" key="2">
    <source>
        <dbReference type="PROSITE" id="PS50097"/>
    </source>
</evidence>
<reference evidence="3" key="1">
    <citation type="journal article" date="2022" name="G3 (Bethesda)">
        <title>High quality genome of the basidiomycete yeast Dioszegia hungarica PDD-24b-2 isolated from cloud water.</title>
        <authorList>
            <person name="Jarrige D."/>
            <person name="Haridas S."/>
            <person name="Bleykasten-Grosshans C."/>
            <person name="Joly M."/>
            <person name="Nadalig T."/>
            <person name="Sancelme M."/>
            <person name="Vuilleumier S."/>
            <person name="Grigoriev I.V."/>
            <person name="Amato P."/>
            <person name="Bringel F."/>
        </authorList>
    </citation>
    <scope>NUCLEOTIDE SEQUENCE</scope>
    <source>
        <strain evidence="3">PDD-24b-2</strain>
    </source>
</reference>
<dbReference type="AlphaFoldDB" id="A0AA38HAA5"/>
<keyword evidence="4" id="KW-1185">Reference proteome</keyword>
<dbReference type="GeneID" id="77732800"/>
<dbReference type="InterPro" id="IPR000210">
    <property type="entry name" value="BTB/POZ_dom"/>
</dbReference>
<name>A0AA38HAA5_9TREE</name>
<dbReference type="RefSeq" id="XP_052946822.1">
    <property type="nucleotide sequence ID" value="XM_053093595.1"/>
</dbReference>
<dbReference type="PROSITE" id="PS50097">
    <property type="entry name" value="BTB"/>
    <property type="match status" value="1"/>
</dbReference>
<dbReference type="EMBL" id="JAKWFO010000005">
    <property type="protein sequence ID" value="KAI9637045.1"/>
    <property type="molecule type" value="Genomic_DNA"/>
</dbReference>
<protein>
    <recommendedName>
        <fullName evidence="2">BTB domain-containing protein</fullName>
    </recommendedName>
</protein>
<feature type="domain" description="BTB" evidence="2">
    <location>
        <begin position="146"/>
        <end position="175"/>
    </location>
</feature>
<proteinExistence type="predicted"/>
<organism evidence="3 4">
    <name type="scientific">Dioszegia hungarica</name>
    <dbReference type="NCBI Taxonomy" id="4972"/>
    <lineage>
        <taxon>Eukaryota</taxon>
        <taxon>Fungi</taxon>
        <taxon>Dikarya</taxon>
        <taxon>Basidiomycota</taxon>
        <taxon>Agaricomycotina</taxon>
        <taxon>Tremellomycetes</taxon>
        <taxon>Tremellales</taxon>
        <taxon>Bulleribasidiaceae</taxon>
        <taxon>Dioszegia</taxon>
    </lineage>
</organism>
<evidence type="ECO:0000256" key="1">
    <source>
        <dbReference type="SAM" id="MobiDB-lite"/>
    </source>
</evidence>
<feature type="compositionally biased region" description="Low complexity" evidence="1">
    <location>
        <begin position="9"/>
        <end position="30"/>
    </location>
</feature>
<sequence>MSDVKPQVERPAAVTPVRRPRSASASLSPEADADAHHVKRERHQSIGREEINQLAMALRAPLVEMPARPVPAWFAANALRHAEAAGPAPPRIVAAVPGPAQAAEPAPAPATAVVAPGVPAVEAVLAVEGEEEPHREVSLIYNDPTADFELISREGLSIRIHEFYLLANSPYFRRLKAQGTLVSPHHMPLDNSEAIEEWLSLVTRRPFAWQYDETLKYHIGRLVATCRRLECDYLVETITNILRREVNKPGRGGMKALKVFMIGAIALDDPELCRRAIAAVGGQKWEAVGATGSVLMLGVEGRSVLDITAMPASMLGDIPPRYLAGLGRAFKVWDPTKDQNLIWIDVAKEFYKLMRL</sequence>
<comment type="caution">
    <text evidence="3">The sequence shown here is derived from an EMBL/GenBank/DDBJ whole genome shotgun (WGS) entry which is preliminary data.</text>
</comment>
<gene>
    <name evidence="3" type="ORF">MKK02DRAFT_45755</name>
</gene>
<feature type="region of interest" description="Disordered" evidence="1">
    <location>
        <begin position="1"/>
        <end position="45"/>
    </location>
</feature>
<evidence type="ECO:0000313" key="3">
    <source>
        <dbReference type="EMBL" id="KAI9637045.1"/>
    </source>
</evidence>
<dbReference type="Proteomes" id="UP001164286">
    <property type="component" value="Unassembled WGS sequence"/>
</dbReference>
<evidence type="ECO:0000313" key="4">
    <source>
        <dbReference type="Proteomes" id="UP001164286"/>
    </source>
</evidence>